<dbReference type="GO" id="GO:0042802">
    <property type="term" value="F:identical protein binding"/>
    <property type="evidence" value="ECO:0007669"/>
    <property type="project" value="UniProtKB-ARBA"/>
</dbReference>
<comment type="caution">
    <text evidence="15">The sequence shown here is derived from an EMBL/GenBank/DDBJ whole genome shotgun (WGS) entry which is preliminary data.</text>
</comment>
<dbReference type="InterPro" id="IPR016193">
    <property type="entry name" value="Cytidine_deaminase-like"/>
</dbReference>
<dbReference type="EMBL" id="MDYQ01000145">
    <property type="protein sequence ID" value="PRP80549.1"/>
    <property type="molecule type" value="Genomic_DNA"/>
</dbReference>
<dbReference type="GO" id="GO:0005829">
    <property type="term" value="C:cytosol"/>
    <property type="evidence" value="ECO:0007669"/>
    <property type="project" value="TreeGrafter"/>
</dbReference>
<feature type="domain" description="CMP/dCMP-type deaminase" evidence="14">
    <location>
        <begin position="47"/>
        <end position="173"/>
    </location>
</feature>
<proteinExistence type="inferred from homology"/>
<comment type="cofactor">
    <cofactor evidence="1 12 13">
        <name>Zn(2+)</name>
        <dbReference type="ChEBI" id="CHEBI:29105"/>
    </cofactor>
</comment>
<dbReference type="PANTHER" id="PTHR11644:SF2">
    <property type="entry name" value="CYTIDINE DEAMINASE"/>
    <property type="match status" value="1"/>
</dbReference>
<dbReference type="Gene3D" id="3.40.140.10">
    <property type="entry name" value="Cytidine Deaminase, domain 2"/>
    <property type="match status" value="1"/>
</dbReference>
<dbReference type="PANTHER" id="PTHR11644">
    <property type="entry name" value="CYTIDINE DEAMINASE"/>
    <property type="match status" value="1"/>
</dbReference>
<keyword evidence="5 12" id="KW-0479">Metal-binding</keyword>
<comment type="catalytic activity">
    <reaction evidence="13">
        <text>2'-deoxycytidine + H2O + H(+) = 2'-deoxyuridine + NH4(+)</text>
        <dbReference type="Rhea" id="RHEA:13433"/>
        <dbReference type="ChEBI" id="CHEBI:15377"/>
        <dbReference type="ChEBI" id="CHEBI:15378"/>
        <dbReference type="ChEBI" id="CHEBI:15698"/>
        <dbReference type="ChEBI" id="CHEBI:16450"/>
        <dbReference type="ChEBI" id="CHEBI:28938"/>
        <dbReference type="EC" id="3.5.4.5"/>
    </reaction>
</comment>
<feature type="binding site" evidence="12">
    <location>
        <position position="99"/>
    </location>
    <ligand>
        <name>Zn(2+)</name>
        <dbReference type="ChEBI" id="CHEBI:29105"/>
        <note>catalytic</note>
    </ligand>
</feature>
<dbReference type="FunFam" id="3.40.140.10:FF:000008">
    <property type="entry name" value="Cytidine deaminase"/>
    <property type="match status" value="1"/>
</dbReference>
<dbReference type="PROSITE" id="PS00903">
    <property type="entry name" value="CYT_DCMP_DEAMINASES_1"/>
    <property type="match status" value="1"/>
</dbReference>
<dbReference type="InterPro" id="IPR006262">
    <property type="entry name" value="Cyt_deam_tetra"/>
</dbReference>
<dbReference type="GO" id="GO:0008270">
    <property type="term" value="F:zinc ion binding"/>
    <property type="evidence" value="ECO:0007669"/>
    <property type="project" value="UniProtKB-UniRule"/>
</dbReference>
<dbReference type="InParanoid" id="A0A2P6N9D1"/>
<evidence type="ECO:0000256" key="4">
    <source>
        <dbReference type="ARBA" id="ARBA00012783"/>
    </source>
</evidence>
<keyword evidence="16" id="KW-1185">Reference proteome</keyword>
<evidence type="ECO:0000256" key="13">
    <source>
        <dbReference type="RuleBase" id="RU364006"/>
    </source>
</evidence>
<dbReference type="InterPro" id="IPR002125">
    <property type="entry name" value="CMP_dCMP_dom"/>
</dbReference>
<dbReference type="PROSITE" id="PS51747">
    <property type="entry name" value="CYT_DCMP_DEAMINASES_2"/>
    <property type="match status" value="1"/>
</dbReference>
<organism evidence="15 16">
    <name type="scientific">Planoprotostelium fungivorum</name>
    <dbReference type="NCBI Taxonomy" id="1890364"/>
    <lineage>
        <taxon>Eukaryota</taxon>
        <taxon>Amoebozoa</taxon>
        <taxon>Evosea</taxon>
        <taxon>Variosea</taxon>
        <taxon>Cavosteliida</taxon>
        <taxon>Cavosteliaceae</taxon>
        <taxon>Planoprotostelium</taxon>
    </lineage>
</organism>
<evidence type="ECO:0000256" key="8">
    <source>
        <dbReference type="ARBA" id="ARBA00032005"/>
    </source>
</evidence>
<evidence type="ECO:0000256" key="12">
    <source>
        <dbReference type="PIRSR" id="PIRSR606262-3"/>
    </source>
</evidence>
<dbReference type="NCBIfam" id="NF004064">
    <property type="entry name" value="PRK05578.1"/>
    <property type="match status" value="1"/>
</dbReference>
<reference evidence="15 16" key="1">
    <citation type="journal article" date="2018" name="Genome Biol. Evol.">
        <title>Multiple Roots of Fruiting Body Formation in Amoebozoa.</title>
        <authorList>
            <person name="Hillmann F."/>
            <person name="Forbes G."/>
            <person name="Novohradska S."/>
            <person name="Ferling I."/>
            <person name="Riege K."/>
            <person name="Groth M."/>
            <person name="Westermann M."/>
            <person name="Marz M."/>
            <person name="Spaller T."/>
            <person name="Winckler T."/>
            <person name="Schaap P."/>
            <person name="Glockner G."/>
        </authorList>
    </citation>
    <scope>NUCLEOTIDE SEQUENCE [LARGE SCALE GENOMIC DNA]</scope>
    <source>
        <strain evidence="15 16">Jena</strain>
    </source>
</reference>
<dbReference type="AlphaFoldDB" id="A0A2P6N9D1"/>
<keyword evidence="6 13" id="KW-0378">Hydrolase</keyword>
<feature type="binding site" evidence="11">
    <location>
        <begin position="88"/>
        <end position="94"/>
    </location>
    <ligand>
        <name>substrate</name>
    </ligand>
</feature>
<evidence type="ECO:0000313" key="16">
    <source>
        <dbReference type="Proteomes" id="UP000241769"/>
    </source>
</evidence>
<evidence type="ECO:0000256" key="1">
    <source>
        <dbReference type="ARBA" id="ARBA00001947"/>
    </source>
</evidence>
<evidence type="ECO:0000313" key="15">
    <source>
        <dbReference type="EMBL" id="PRP80549.1"/>
    </source>
</evidence>
<feature type="active site" description="Proton donor" evidence="10">
    <location>
        <position position="101"/>
    </location>
</feature>
<keyword evidence="7 12" id="KW-0862">Zinc</keyword>
<dbReference type="FunCoup" id="A0A2P6N9D1">
    <property type="interactions" value="32"/>
</dbReference>
<evidence type="ECO:0000256" key="3">
    <source>
        <dbReference type="ARBA" id="ARBA00006576"/>
    </source>
</evidence>
<feature type="binding site" evidence="12">
    <location>
        <position position="136"/>
    </location>
    <ligand>
        <name>Zn(2+)</name>
        <dbReference type="ChEBI" id="CHEBI:29105"/>
        <note>catalytic</note>
    </ligand>
</feature>
<protein>
    <recommendedName>
        <fullName evidence="4 13">Cytidine deaminase</fullName>
        <ecNumber evidence="4 13">3.5.4.5</ecNumber>
    </recommendedName>
    <alternativeName>
        <fullName evidence="8 13">Cytidine aminohydrolase</fullName>
    </alternativeName>
</protein>
<evidence type="ECO:0000256" key="6">
    <source>
        <dbReference type="ARBA" id="ARBA00022801"/>
    </source>
</evidence>
<name>A0A2P6N9D1_9EUKA</name>
<evidence type="ECO:0000256" key="9">
    <source>
        <dbReference type="ARBA" id="ARBA00049558"/>
    </source>
</evidence>
<evidence type="ECO:0000256" key="10">
    <source>
        <dbReference type="PIRSR" id="PIRSR606262-1"/>
    </source>
</evidence>
<dbReference type="Proteomes" id="UP000241769">
    <property type="component" value="Unassembled WGS sequence"/>
</dbReference>
<comment type="function">
    <text evidence="2 13">This enzyme scavenges exogenous and endogenous cytidine and 2'-deoxycytidine for UMP synthesis.</text>
</comment>
<accession>A0A2P6N9D1</accession>
<dbReference type="InterPro" id="IPR050202">
    <property type="entry name" value="Cyt/Deoxycyt_deaminase"/>
</dbReference>
<dbReference type="NCBIfam" id="TIGR01354">
    <property type="entry name" value="cyt_deam_tetra"/>
    <property type="match status" value="1"/>
</dbReference>
<feature type="binding site" evidence="12">
    <location>
        <position position="133"/>
    </location>
    <ligand>
        <name>Zn(2+)</name>
        <dbReference type="ChEBI" id="CHEBI:29105"/>
        <note>catalytic</note>
    </ligand>
</feature>
<dbReference type="EC" id="3.5.4.5" evidence="4 13"/>
<comment type="similarity">
    <text evidence="3 13">Belongs to the cytidine and deoxycytidylate deaminase family.</text>
</comment>
<dbReference type="GO" id="GO:0072527">
    <property type="term" value="P:pyrimidine-containing compound metabolic process"/>
    <property type="evidence" value="ECO:0007669"/>
    <property type="project" value="UniProtKB-ARBA"/>
</dbReference>
<evidence type="ECO:0000256" key="11">
    <source>
        <dbReference type="PIRSR" id="PIRSR606262-2"/>
    </source>
</evidence>
<dbReference type="Pfam" id="PF00383">
    <property type="entry name" value="dCMP_cyt_deam_1"/>
    <property type="match status" value="1"/>
</dbReference>
<sequence length="185" mass="20554">MEVTTIVLAHSRITAQFAQSCLCESIRFAIRLVKQPTYMANTSLTPEQLEKLIDLSFSAKTRAHAPYSKFRVGACLLTQSGEFITGCNVENSSYGLSICAERTALVKAVSEGHTNFRAIAVSSDLVDNHISPCGACRQFISEFGLMDIYLMKPDRTYIKTDTDALLPFRFTGEQLDGKKIQLEEQ</sequence>
<dbReference type="OrthoDB" id="414540at2759"/>
<dbReference type="GO" id="GO:0055086">
    <property type="term" value="P:nucleobase-containing small molecule metabolic process"/>
    <property type="evidence" value="ECO:0007669"/>
    <property type="project" value="UniProtKB-ARBA"/>
</dbReference>
<dbReference type="CDD" id="cd01283">
    <property type="entry name" value="cytidine_deaminase"/>
    <property type="match status" value="1"/>
</dbReference>
<dbReference type="SUPFAM" id="SSF53927">
    <property type="entry name" value="Cytidine deaminase-like"/>
    <property type="match status" value="1"/>
</dbReference>
<dbReference type="GO" id="GO:0004126">
    <property type="term" value="F:cytidine deaminase activity"/>
    <property type="evidence" value="ECO:0007669"/>
    <property type="project" value="UniProtKB-UniRule"/>
</dbReference>
<evidence type="ECO:0000259" key="14">
    <source>
        <dbReference type="PROSITE" id="PS51747"/>
    </source>
</evidence>
<dbReference type="InterPro" id="IPR016192">
    <property type="entry name" value="APOBEC/CMP_deaminase_Zn-bd"/>
</dbReference>
<evidence type="ECO:0000256" key="5">
    <source>
        <dbReference type="ARBA" id="ARBA00022723"/>
    </source>
</evidence>
<comment type="catalytic activity">
    <reaction evidence="9 13">
        <text>cytidine + H2O + H(+) = uridine + NH4(+)</text>
        <dbReference type="Rhea" id="RHEA:16069"/>
        <dbReference type="ChEBI" id="CHEBI:15377"/>
        <dbReference type="ChEBI" id="CHEBI:15378"/>
        <dbReference type="ChEBI" id="CHEBI:16704"/>
        <dbReference type="ChEBI" id="CHEBI:17562"/>
        <dbReference type="ChEBI" id="CHEBI:28938"/>
        <dbReference type="EC" id="3.5.4.5"/>
    </reaction>
</comment>
<evidence type="ECO:0000256" key="7">
    <source>
        <dbReference type="ARBA" id="ARBA00022833"/>
    </source>
</evidence>
<dbReference type="STRING" id="1890364.A0A2P6N9D1"/>
<gene>
    <name evidence="15" type="ORF">PROFUN_11862</name>
</gene>
<evidence type="ECO:0000256" key="2">
    <source>
        <dbReference type="ARBA" id="ARBA00003949"/>
    </source>
</evidence>